<keyword evidence="3" id="KW-1185">Reference proteome</keyword>
<sequence>MALTIRIKLEETLERVGITKNALAREAKVRPNLIYEMCEGKTRRIDLDTLSNIIDTINAMTGKKHTIADLLEHNGTS</sequence>
<dbReference type="AlphaFoldDB" id="A0A3D9I5Y4"/>
<reference evidence="2 3" key="1">
    <citation type="submission" date="2018-07" db="EMBL/GenBank/DDBJ databases">
        <title>Genomic Encyclopedia of Type Strains, Phase III (KMG-III): the genomes of soil and plant-associated and newly described type strains.</title>
        <authorList>
            <person name="Whitman W."/>
        </authorList>
    </citation>
    <scope>NUCLEOTIDE SEQUENCE [LARGE SCALE GENOMIC DNA]</scope>
    <source>
        <strain evidence="2 3">CECT 8236</strain>
    </source>
</reference>
<dbReference type="EMBL" id="QRDY01000011">
    <property type="protein sequence ID" value="RED57183.1"/>
    <property type="molecule type" value="Genomic_DNA"/>
</dbReference>
<name>A0A3D9I5Y4_9BACL</name>
<protein>
    <submittedName>
        <fullName evidence="2">Cro/C1-type helix-turn-helix DNA-binding protein</fullName>
    </submittedName>
</protein>
<keyword evidence="2" id="KW-0238">DNA-binding</keyword>
<gene>
    <name evidence="2" type="ORF">DFP95_11197</name>
</gene>
<dbReference type="Pfam" id="PF13443">
    <property type="entry name" value="HTH_26"/>
    <property type="match status" value="1"/>
</dbReference>
<dbReference type="InterPro" id="IPR001387">
    <property type="entry name" value="Cro/C1-type_HTH"/>
</dbReference>
<dbReference type="OrthoDB" id="9805309at2"/>
<dbReference type="RefSeq" id="WP_115994085.1">
    <property type="nucleotide sequence ID" value="NZ_QRDY01000011.1"/>
</dbReference>
<dbReference type="Proteomes" id="UP000256869">
    <property type="component" value="Unassembled WGS sequence"/>
</dbReference>
<evidence type="ECO:0000313" key="2">
    <source>
        <dbReference type="EMBL" id="RED57183.1"/>
    </source>
</evidence>
<accession>A0A3D9I5Y4</accession>
<evidence type="ECO:0000313" key="3">
    <source>
        <dbReference type="Proteomes" id="UP000256869"/>
    </source>
</evidence>
<organism evidence="2 3">
    <name type="scientific">Cohnella lupini</name>
    <dbReference type="NCBI Taxonomy" id="1294267"/>
    <lineage>
        <taxon>Bacteria</taxon>
        <taxon>Bacillati</taxon>
        <taxon>Bacillota</taxon>
        <taxon>Bacilli</taxon>
        <taxon>Bacillales</taxon>
        <taxon>Paenibacillaceae</taxon>
        <taxon>Cohnella</taxon>
    </lineage>
</organism>
<dbReference type="SUPFAM" id="SSF47413">
    <property type="entry name" value="lambda repressor-like DNA-binding domains"/>
    <property type="match status" value="1"/>
</dbReference>
<dbReference type="InterPro" id="IPR010982">
    <property type="entry name" value="Lambda_DNA-bd_dom_sf"/>
</dbReference>
<comment type="caution">
    <text evidence="2">The sequence shown here is derived from an EMBL/GenBank/DDBJ whole genome shotgun (WGS) entry which is preliminary data.</text>
</comment>
<feature type="domain" description="HTH cro/C1-type" evidence="1">
    <location>
        <begin position="8"/>
        <end position="58"/>
    </location>
</feature>
<evidence type="ECO:0000259" key="1">
    <source>
        <dbReference type="Pfam" id="PF13443"/>
    </source>
</evidence>
<dbReference type="Gene3D" id="1.10.260.40">
    <property type="entry name" value="lambda repressor-like DNA-binding domains"/>
    <property type="match status" value="1"/>
</dbReference>
<dbReference type="GO" id="GO:0003677">
    <property type="term" value="F:DNA binding"/>
    <property type="evidence" value="ECO:0007669"/>
    <property type="project" value="UniProtKB-KW"/>
</dbReference>
<proteinExistence type="predicted"/>